<dbReference type="Pfam" id="PF06083">
    <property type="entry name" value="IL17"/>
    <property type="match status" value="1"/>
</dbReference>
<name>A0A8C9RDU5_SCLFO</name>
<sequence length="178" mass="19986">MVNTRQLLHPQGGEPTNPSTTFSFFFFFLSVKSCCPCCSVQSLLLMAPVCVMPHTCCFTCSQGCDWNSTSSWLPPGATLTKIPSPETTRIAARSFTPWNYISDTDADRIPQTIWTAYCQHKKCWQNQGVEFALNYTITVFYRRPCPDSSRYHLVPGKFTVTVGCTCIHRRTMSLATTG</sequence>
<organism evidence="5 6">
    <name type="scientific">Scleropages formosus</name>
    <name type="common">Asian bonytongue</name>
    <name type="synonym">Osteoglossum formosum</name>
    <dbReference type="NCBI Taxonomy" id="113540"/>
    <lineage>
        <taxon>Eukaryota</taxon>
        <taxon>Metazoa</taxon>
        <taxon>Chordata</taxon>
        <taxon>Craniata</taxon>
        <taxon>Vertebrata</taxon>
        <taxon>Euteleostomi</taxon>
        <taxon>Actinopterygii</taxon>
        <taxon>Neopterygii</taxon>
        <taxon>Teleostei</taxon>
        <taxon>Osteoglossocephala</taxon>
        <taxon>Osteoglossomorpha</taxon>
        <taxon>Osteoglossiformes</taxon>
        <taxon>Osteoglossidae</taxon>
        <taxon>Scleropages</taxon>
    </lineage>
</organism>
<dbReference type="Gene3D" id="2.10.90.10">
    <property type="entry name" value="Cystine-knot cytokines"/>
    <property type="match status" value="1"/>
</dbReference>
<evidence type="ECO:0000256" key="1">
    <source>
        <dbReference type="ARBA" id="ARBA00004613"/>
    </source>
</evidence>
<dbReference type="InterPro" id="IPR010345">
    <property type="entry name" value="IL-17_fam"/>
</dbReference>
<keyword evidence="3" id="KW-0964">Secreted</keyword>
<evidence type="ECO:0000256" key="3">
    <source>
        <dbReference type="ARBA" id="ARBA00022525"/>
    </source>
</evidence>
<dbReference type="GO" id="GO:0005125">
    <property type="term" value="F:cytokine activity"/>
    <property type="evidence" value="ECO:0007669"/>
    <property type="project" value="InterPro"/>
</dbReference>
<comment type="similarity">
    <text evidence="2">Belongs to the IL-17 family.</text>
</comment>
<proteinExistence type="inferred from homology"/>
<keyword evidence="6" id="KW-1185">Reference proteome</keyword>
<dbReference type="Proteomes" id="UP000694397">
    <property type="component" value="Chromosome 19"/>
</dbReference>
<accession>A0A8C9RDU5</accession>
<evidence type="ECO:0000313" key="6">
    <source>
        <dbReference type="Proteomes" id="UP000694397"/>
    </source>
</evidence>
<keyword evidence="4" id="KW-0732">Signal</keyword>
<evidence type="ECO:0000313" key="5">
    <source>
        <dbReference type="Ensembl" id="ENSSFOP00015012573.2"/>
    </source>
</evidence>
<evidence type="ECO:0000256" key="4">
    <source>
        <dbReference type="ARBA" id="ARBA00022729"/>
    </source>
</evidence>
<comment type="subcellular location">
    <subcellularLocation>
        <location evidence="1">Secreted</location>
    </subcellularLocation>
</comment>
<dbReference type="InterPro" id="IPR029034">
    <property type="entry name" value="Cystine-knot_cytokine"/>
</dbReference>
<dbReference type="SUPFAM" id="SSF57501">
    <property type="entry name" value="Cystine-knot cytokines"/>
    <property type="match status" value="1"/>
</dbReference>
<dbReference type="OrthoDB" id="6093351at2759"/>
<reference evidence="5 6" key="1">
    <citation type="submission" date="2019-04" db="EMBL/GenBank/DDBJ databases">
        <authorList>
            <consortium name="Wellcome Sanger Institute Data Sharing"/>
        </authorList>
    </citation>
    <scope>NUCLEOTIDE SEQUENCE [LARGE SCALE GENOMIC DNA]</scope>
</reference>
<protein>
    <submittedName>
        <fullName evidence="5">Uncharacterized protein</fullName>
    </submittedName>
</protein>
<dbReference type="AlphaFoldDB" id="A0A8C9RDU5"/>
<dbReference type="Ensembl" id="ENSSFOT00015012732.2">
    <property type="protein sequence ID" value="ENSSFOP00015012573.2"/>
    <property type="gene ID" value="ENSSFOG00015008118.2"/>
</dbReference>
<evidence type="ECO:0000256" key="2">
    <source>
        <dbReference type="ARBA" id="ARBA00007236"/>
    </source>
</evidence>
<reference evidence="5" key="3">
    <citation type="submission" date="2025-09" db="UniProtKB">
        <authorList>
            <consortium name="Ensembl"/>
        </authorList>
    </citation>
    <scope>IDENTIFICATION</scope>
</reference>
<reference evidence="5" key="2">
    <citation type="submission" date="2025-08" db="UniProtKB">
        <authorList>
            <consortium name="Ensembl"/>
        </authorList>
    </citation>
    <scope>IDENTIFICATION</scope>
</reference>
<dbReference type="GO" id="GO:0005576">
    <property type="term" value="C:extracellular region"/>
    <property type="evidence" value="ECO:0007669"/>
    <property type="project" value="UniProtKB-SubCell"/>
</dbReference>